<dbReference type="InterPro" id="IPR009075">
    <property type="entry name" value="AcylCo_DH/oxidase_C"/>
</dbReference>
<dbReference type="PANTHER" id="PTHR43884:SF20">
    <property type="entry name" value="ACYL-COA DEHYDROGENASE FADE28"/>
    <property type="match status" value="1"/>
</dbReference>
<evidence type="ECO:0000256" key="5">
    <source>
        <dbReference type="ARBA" id="ARBA00023002"/>
    </source>
</evidence>
<proteinExistence type="inferred from homology"/>
<evidence type="ECO:0000256" key="4">
    <source>
        <dbReference type="ARBA" id="ARBA00022827"/>
    </source>
</evidence>
<dbReference type="STRING" id="56193.YP76_12160"/>
<evidence type="ECO:0000256" key="3">
    <source>
        <dbReference type="ARBA" id="ARBA00022630"/>
    </source>
</evidence>
<evidence type="ECO:0000313" key="10">
    <source>
        <dbReference type="EMBL" id="KKW91857.1"/>
    </source>
</evidence>
<feature type="domain" description="Acyl-CoA dehydrogenase/oxidase C-terminal" evidence="7">
    <location>
        <begin position="224"/>
        <end position="354"/>
    </location>
</feature>
<evidence type="ECO:0000256" key="6">
    <source>
        <dbReference type="RuleBase" id="RU362125"/>
    </source>
</evidence>
<dbReference type="SUPFAM" id="SSF56645">
    <property type="entry name" value="Acyl-CoA dehydrogenase NM domain-like"/>
    <property type="match status" value="1"/>
</dbReference>
<keyword evidence="5 6" id="KW-0560">Oxidoreductase</keyword>
<gene>
    <name evidence="10" type="ORF">YP76_12160</name>
</gene>
<dbReference type="InterPro" id="IPR013786">
    <property type="entry name" value="AcylCoA_DH/ox_N"/>
</dbReference>
<dbReference type="InterPro" id="IPR036250">
    <property type="entry name" value="AcylCo_DH-like_C"/>
</dbReference>
<keyword evidence="11" id="KW-1185">Reference proteome</keyword>
<dbReference type="Proteomes" id="UP000033874">
    <property type="component" value="Unassembled WGS sequence"/>
</dbReference>
<dbReference type="Pfam" id="PF02771">
    <property type="entry name" value="Acyl-CoA_dh_N"/>
    <property type="match status" value="1"/>
</dbReference>
<dbReference type="InterPro" id="IPR046373">
    <property type="entry name" value="Acyl-CoA_Oxase/DH_mid-dom_sf"/>
</dbReference>
<dbReference type="InterPro" id="IPR037069">
    <property type="entry name" value="AcylCoA_DH/ox_N_sf"/>
</dbReference>
<accession>A0A0M3ANW6</accession>
<protein>
    <submittedName>
        <fullName evidence="10">Acyl-CoA dehydrogenase</fullName>
    </submittedName>
</protein>
<dbReference type="SUPFAM" id="SSF47203">
    <property type="entry name" value="Acyl-CoA dehydrogenase C-terminal domain-like"/>
    <property type="match status" value="1"/>
</dbReference>
<name>A0A0M3ANW6_9SPHN</name>
<dbReference type="Gene3D" id="2.40.110.10">
    <property type="entry name" value="Butyryl-CoA Dehydrogenase, subunit A, domain 2"/>
    <property type="match status" value="1"/>
</dbReference>
<dbReference type="GO" id="GO:0003995">
    <property type="term" value="F:acyl-CoA dehydrogenase activity"/>
    <property type="evidence" value="ECO:0007669"/>
    <property type="project" value="TreeGrafter"/>
</dbReference>
<evidence type="ECO:0000256" key="2">
    <source>
        <dbReference type="ARBA" id="ARBA00009347"/>
    </source>
</evidence>
<feature type="domain" description="Acyl-CoA oxidase/dehydrogenase middle" evidence="8">
    <location>
        <begin position="133"/>
        <end position="212"/>
    </location>
</feature>
<dbReference type="Gene3D" id="1.20.140.10">
    <property type="entry name" value="Butyryl-CoA Dehydrogenase, subunit A, domain 3"/>
    <property type="match status" value="1"/>
</dbReference>
<comment type="similarity">
    <text evidence="2 6">Belongs to the acyl-CoA dehydrogenase family.</text>
</comment>
<evidence type="ECO:0000259" key="8">
    <source>
        <dbReference type="Pfam" id="PF02770"/>
    </source>
</evidence>
<evidence type="ECO:0000256" key="1">
    <source>
        <dbReference type="ARBA" id="ARBA00001974"/>
    </source>
</evidence>
<feature type="domain" description="Acyl-CoA dehydrogenase/oxidase N-terminal" evidence="9">
    <location>
        <begin position="8"/>
        <end position="103"/>
    </location>
</feature>
<dbReference type="RefSeq" id="WP_046763864.1">
    <property type="nucleotide sequence ID" value="NZ_LBIC01000005.1"/>
</dbReference>
<dbReference type="CDD" id="cd00567">
    <property type="entry name" value="ACAD"/>
    <property type="match status" value="1"/>
</dbReference>
<evidence type="ECO:0000313" key="11">
    <source>
        <dbReference type="Proteomes" id="UP000033874"/>
    </source>
</evidence>
<sequence length="375" mass="39564">MDFAKSDIQAMLLDSAERLLSENADVEYWRHQRSSALGFDEARWAQFAELGWLALPVPEAAGGLDGTIEDIALLNIALGKALATEPYVSTVVLADHVLKQAVDEARALELLGEIAGGTLRIALAHQENGAHPLDVEAAATLARPSAGGYLLSGSKIMALDAPSAGRLIVSARIEGEEGIGLFLIPADAPGLSAESYPLIDGTRASDIVFADVTLPADALLVGGNRGAAVLREAVDRASIALMAQAVGAMEAANKVCGAYVQERKQFGTAIGSFQAIQHIMADNFVAAHQARSMLYHALANADADEATRSAALSAARLVIGEAGQTVSRNGIQVHGGYGLTDEYAIGHYFRRLMCIEKQYGDLIQHGERFGDSIFG</sequence>
<dbReference type="InterPro" id="IPR009100">
    <property type="entry name" value="AcylCoA_DH/oxidase_NM_dom_sf"/>
</dbReference>
<organism evidence="10 11">
    <name type="scientific">Sphingobium chungbukense</name>
    <dbReference type="NCBI Taxonomy" id="56193"/>
    <lineage>
        <taxon>Bacteria</taxon>
        <taxon>Pseudomonadati</taxon>
        <taxon>Pseudomonadota</taxon>
        <taxon>Alphaproteobacteria</taxon>
        <taxon>Sphingomonadales</taxon>
        <taxon>Sphingomonadaceae</taxon>
        <taxon>Sphingobium</taxon>
    </lineage>
</organism>
<dbReference type="GO" id="GO:0050660">
    <property type="term" value="F:flavin adenine dinucleotide binding"/>
    <property type="evidence" value="ECO:0007669"/>
    <property type="project" value="InterPro"/>
</dbReference>
<dbReference type="Pfam" id="PF00441">
    <property type="entry name" value="Acyl-CoA_dh_1"/>
    <property type="match status" value="1"/>
</dbReference>
<evidence type="ECO:0000259" key="9">
    <source>
        <dbReference type="Pfam" id="PF02771"/>
    </source>
</evidence>
<dbReference type="Gene3D" id="1.10.540.10">
    <property type="entry name" value="Acyl-CoA dehydrogenase/oxidase, N-terminal domain"/>
    <property type="match status" value="1"/>
</dbReference>
<evidence type="ECO:0000259" key="7">
    <source>
        <dbReference type="Pfam" id="PF00441"/>
    </source>
</evidence>
<keyword evidence="4 6" id="KW-0274">FAD</keyword>
<dbReference type="AlphaFoldDB" id="A0A0M3ANW6"/>
<dbReference type="Pfam" id="PF02770">
    <property type="entry name" value="Acyl-CoA_dh_M"/>
    <property type="match status" value="1"/>
</dbReference>
<keyword evidence="3 6" id="KW-0285">Flavoprotein</keyword>
<comment type="cofactor">
    <cofactor evidence="1 6">
        <name>FAD</name>
        <dbReference type="ChEBI" id="CHEBI:57692"/>
    </cofactor>
</comment>
<dbReference type="PANTHER" id="PTHR43884">
    <property type="entry name" value="ACYL-COA DEHYDROGENASE"/>
    <property type="match status" value="1"/>
</dbReference>
<dbReference type="EMBL" id="LBIC01000005">
    <property type="protein sequence ID" value="KKW91857.1"/>
    <property type="molecule type" value="Genomic_DNA"/>
</dbReference>
<dbReference type="PATRIC" id="fig|56193.3.peg.2526"/>
<comment type="caution">
    <text evidence="10">The sequence shown here is derived from an EMBL/GenBank/DDBJ whole genome shotgun (WGS) entry which is preliminary data.</text>
</comment>
<reference evidence="10 11" key="1">
    <citation type="submission" date="2015-04" db="EMBL/GenBank/DDBJ databases">
        <title>Genome sequence of aromatic hydrocarbons-degrading Sphingobium chungbukense DJ77.</title>
        <authorList>
            <person name="Kim Y.-C."/>
            <person name="Chae J.-C."/>
        </authorList>
    </citation>
    <scope>NUCLEOTIDE SEQUENCE [LARGE SCALE GENOMIC DNA]</scope>
    <source>
        <strain evidence="10 11">DJ77</strain>
    </source>
</reference>
<dbReference type="InterPro" id="IPR006091">
    <property type="entry name" value="Acyl-CoA_Oxase/DH_mid-dom"/>
</dbReference>